<dbReference type="RefSeq" id="WP_310108823.1">
    <property type="nucleotide sequence ID" value="NZ_CP168530.1"/>
</dbReference>
<sequence>MDWLRGGEIVVMEGKELSKEPDGLWWTIPKAKTRNTNRASATDHRVPLAGRAEKLVQRRLELRV</sequence>
<proteinExistence type="predicted"/>
<dbReference type="Proteomes" id="UP001558535">
    <property type="component" value="Unassembled WGS sequence"/>
</dbReference>
<name>A0ABV3WER7_9BURK</name>
<keyword evidence="2" id="KW-1185">Reference proteome</keyword>
<protein>
    <submittedName>
        <fullName evidence="1">Uncharacterized protein</fullName>
    </submittedName>
</protein>
<dbReference type="EMBL" id="JBFPKE010000005">
    <property type="protein sequence ID" value="MEX3751721.1"/>
    <property type="molecule type" value="Genomic_DNA"/>
</dbReference>
<accession>A0ABV3WER7</accession>
<organism evidence="1 2">
    <name type="scientific">Paraburkholderia phenoliruptrix</name>
    <dbReference type="NCBI Taxonomy" id="252970"/>
    <lineage>
        <taxon>Bacteria</taxon>
        <taxon>Pseudomonadati</taxon>
        <taxon>Pseudomonadota</taxon>
        <taxon>Betaproteobacteria</taxon>
        <taxon>Burkholderiales</taxon>
        <taxon>Burkholderiaceae</taxon>
        <taxon>Paraburkholderia</taxon>
    </lineage>
</organism>
<evidence type="ECO:0000313" key="2">
    <source>
        <dbReference type="Proteomes" id="UP001558535"/>
    </source>
</evidence>
<reference evidence="1 2" key="1">
    <citation type="submission" date="2024-07" db="EMBL/GenBank/DDBJ databases">
        <title>A survey of Mimosa microsymbionts across Brazilian biomes reveals a high diversity of Paraburkholderia nodulating endemic species, but also that Cupriavidus is common as a symbiont of widespread species.</title>
        <authorList>
            <person name="Rouws L."/>
            <person name="Barauna A."/>
            <person name="Beukes C."/>
            <person name="Rouws J.R.C."/>
            <person name="De Faria S.M."/>
            <person name="Gross E."/>
            <person name="Bueno Dos Reis Junior F."/>
            <person name="Simon M.F."/>
            <person name="Maluk M."/>
            <person name="Odee D.W."/>
            <person name="Kenicer G."/>
            <person name="Young J.P.W."/>
            <person name="Reis V.M."/>
            <person name="Zilli J."/>
            <person name="James E.K."/>
        </authorList>
    </citation>
    <scope>NUCLEOTIDE SEQUENCE [LARGE SCALE GENOMIC DNA]</scope>
    <source>
        <strain evidence="1 2">BR14375</strain>
    </source>
</reference>
<gene>
    <name evidence="1" type="ORF">AB3X84_17145</name>
</gene>
<comment type="caution">
    <text evidence="1">The sequence shown here is derived from an EMBL/GenBank/DDBJ whole genome shotgun (WGS) entry which is preliminary data.</text>
</comment>
<evidence type="ECO:0000313" key="1">
    <source>
        <dbReference type="EMBL" id="MEX3751721.1"/>
    </source>
</evidence>